<evidence type="ECO:0008006" key="6">
    <source>
        <dbReference type="Google" id="ProtNLM"/>
    </source>
</evidence>
<reference evidence="4 5" key="1">
    <citation type="submission" date="2023-03" db="EMBL/GenBank/DDBJ databases">
        <title>High-quality genome of Scylla paramamosain provides insights in environmental adaptation.</title>
        <authorList>
            <person name="Zhang L."/>
        </authorList>
    </citation>
    <scope>NUCLEOTIDE SEQUENCE [LARGE SCALE GENOMIC DNA]</scope>
    <source>
        <strain evidence="4">LZ_2023a</strain>
        <tissue evidence="4">Muscle</tissue>
    </source>
</reference>
<dbReference type="EMBL" id="JARAKH010000001">
    <property type="protein sequence ID" value="KAK8407860.1"/>
    <property type="molecule type" value="Genomic_DNA"/>
</dbReference>
<feature type="coiled-coil region" evidence="1">
    <location>
        <begin position="167"/>
        <end position="194"/>
    </location>
</feature>
<feature type="transmembrane region" description="Helical" evidence="3">
    <location>
        <begin position="417"/>
        <end position="440"/>
    </location>
</feature>
<protein>
    <recommendedName>
        <fullName evidence="6">Protein rolling stone</fullName>
    </recommendedName>
</protein>
<feature type="transmembrane region" description="Helical" evidence="3">
    <location>
        <begin position="336"/>
        <end position="357"/>
    </location>
</feature>
<feature type="transmembrane region" description="Helical" evidence="3">
    <location>
        <begin position="526"/>
        <end position="547"/>
    </location>
</feature>
<keyword evidence="3" id="KW-1133">Transmembrane helix</keyword>
<dbReference type="Pfam" id="PF21534">
    <property type="entry name" value="Rost"/>
    <property type="match status" value="1"/>
</dbReference>
<dbReference type="PANTHER" id="PTHR12242:SF49">
    <property type="entry name" value="HEADBUTT, ISOFORM E"/>
    <property type="match status" value="1"/>
</dbReference>
<keyword evidence="1" id="KW-0175">Coiled coil</keyword>
<feature type="transmembrane region" description="Helical" evidence="3">
    <location>
        <begin position="452"/>
        <end position="472"/>
    </location>
</feature>
<dbReference type="PANTHER" id="PTHR12242">
    <property type="entry name" value="OS02G0130600 PROTEIN-RELATED"/>
    <property type="match status" value="1"/>
</dbReference>
<keyword evidence="3" id="KW-0812">Transmembrane</keyword>
<feature type="transmembrane region" description="Helical" evidence="3">
    <location>
        <begin position="484"/>
        <end position="506"/>
    </location>
</feature>
<sequence length="579" mass="65133">MCLPIRSPSSLEPHGVAQRLVEAPHPLYIVFPTTIPLRVRVRVYLAGEGESYLVNEDEGYLRRCEFPTRRRPAAAHSVHRRRRERPPDPSRARVGLPTREGAAASVQAPRGVSRLTQASSRLPVVAGQHRLAGCVGGQTRLPPSRCLRPVRPGARSRGVLAKGRHCLEEGTGQATVVKAEVEEEEEEEEETERTEGTEHWKVYSSGGRKVAAVAAAQVPWKPSLATTLLTAASVACSFTQSRSKMIHKGGGGGVKVAVVVVVVAVACYGNRDMEVDCEVIPPPLLPLPPQVQRRRAGLQRLREEFRLENLYLEHKVPHLFVSSQWQQHNRMSCLYLGYRLFWALYFSMWAVWAWVGSMGYDAPASLKVYFPTYLTNWSIWTLAVDTSLQAVNVILHLKKIADDGDVVYPSMTRLMKVSWVLSNIMGPVHLFVALGYWIVVFPNRSDESLNEIGINTHIMPALYILLDLAVSATPRRLVHVYQPIIFVFTYVFFNLIYYLCGGLDYLGRPALYPFMDWTQPGSTIGIMFVTIFGVIPFLHAVICLLYASRINMWRRLKISRYAREEDEMDQVDGAQEQKV</sequence>
<evidence type="ECO:0000256" key="3">
    <source>
        <dbReference type="SAM" id="Phobius"/>
    </source>
</evidence>
<evidence type="ECO:0000256" key="1">
    <source>
        <dbReference type="SAM" id="Coils"/>
    </source>
</evidence>
<keyword evidence="3" id="KW-0472">Membrane</keyword>
<organism evidence="4 5">
    <name type="scientific">Scylla paramamosain</name>
    <name type="common">Mud crab</name>
    <dbReference type="NCBI Taxonomy" id="85552"/>
    <lineage>
        <taxon>Eukaryota</taxon>
        <taxon>Metazoa</taxon>
        <taxon>Ecdysozoa</taxon>
        <taxon>Arthropoda</taxon>
        <taxon>Crustacea</taxon>
        <taxon>Multicrustacea</taxon>
        <taxon>Malacostraca</taxon>
        <taxon>Eumalacostraca</taxon>
        <taxon>Eucarida</taxon>
        <taxon>Decapoda</taxon>
        <taxon>Pleocyemata</taxon>
        <taxon>Brachyura</taxon>
        <taxon>Eubrachyura</taxon>
        <taxon>Portunoidea</taxon>
        <taxon>Portunidae</taxon>
        <taxon>Portuninae</taxon>
        <taxon>Scylla</taxon>
    </lineage>
</organism>
<feature type="region of interest" description="Disordered" evidence="2">
    <location>
        <begin position="71"/>
        <end position="111"/>
    </location>
</feature>
<dbReference type="Proteomes" id="UP001487740">
    <property type="component" value="Unassembled WGS sequence"/>
</dbReference>
<dbReference type="InterPro" id="IPR049352">
    <property type="entry name" value="Rost"/>
</dbReference>
<evidence type="ECO:0000313" key="4">
    <source>
        <dbReference type="EMBL" id="KAK8407860.1"/>
    </source>
</evidence>
<proteinExistence type="predicted"/>
<evidence type="ECO:0000256" key="2">
    <source>
        <dbReference type="SAM" id="MobiDB-lite"/>
    </source>
</evidence>
<comment type="caution">
    <text evidence="4">The sequence shown here is derived from an EMBL/GenBank/DDBJ whole genome shotgun (WGS) entry which is preliminary data.</text>
</comment>
<gene>
    <name evidence="4" type="ORF">O3P69_002418</name>
</gene>
<keyword evidence="5" id="KW-1185">Reference proteome</keyword>
<accession>A0AAW0V6K1</accession>
<evidence type="ECO:0000313" key="5">
    <source>
        <dbReference type="Proteomes" id="UP001487740"/>
    </source>
</evidence>
<dbReference type="GO" id="GO:0016020">
    <property type="term" value="C:membrane"/>
    <property type="evidence" value="ECO:0007669"/>
    <property type="project" value="TreeGrafter"/>
</dbReference>
<dbReference type="AlphaFoldDB" id="A0AAW0V6K1"/>
<feature type="compositionally biased region" description="Basic residues" evidence="2">
    <location>
        <begin position="71"/>
        <end position="84"/>
    </location>
</feature>
<feature type="transmembrane region" description="Helical" evidence="3">
    <location>
        <begin position="377"/>
        <end position="397"/>
    </location>
</feature>
<name>A0AAW0V6K1_SCYPA</name>